<comment type="caution">
    <text evidence="1">The sequence shown here is derived from an EMBL/GenBank/DDBJ whole genome shotgun (WGS) entry which is preliminary data.</text>
</comment>
<reference evidence="1 2" key="1">
    <citation type="submission" date="2019-07" db="EMBL/GenBank/DDBJ databases">
        <title>Whole genome shotgun sequence of Brevifollis gellanilyticus NBRC 108608.</title>
        <authorList>
            <person name="Hosoyama A."/>
            <person name="Uohara A."/>
            <person name="Ohji S."/>
            <person name="Ichikawa N."/>
        </authorList>
    </citation>
    <scope>NUCLEOTIDE SEQUENCE [LARGE SCALE GENOMIC DNA]</scope>
    <source>
        <strain evidence="1 2">NBRC 108608</strain>
    </source>
</reference>
<sequence length="136" mass="15251">MITRFPVPAMPSATRVIHLTLPAGAEPANNDSLPGHLLTAINDKIWELPFEAVCTNGGPKTDEKTECSDLRYERPAPNQLRGSFAYAFTEETNIGCSDQHYTDRVRGRYYFSYDLQTGVMSVDIPQIHADYDPEEI</sequence>
<dbReference type="AlphaFoldDB" id="A0A512M7M7"/>
<evidence type="ECO:0000313" key="1">
    <source>
        <dbReference type="EMBL" id="GEP42739.1"/>
    </source>
</evidence>
<name>A0A512M7M7_9BACT</name>
<accession>A0A512M7M7</accession>
<keyword evidence="2" id="KW-1185">Reference proteome</keyword>
<dbReference type="EMBL" id="BKAG01000011">
    <property type="protein sequence ID" value="GEP42739.1"/>
    <property type="molecule type" value="Genomic_DNA"/>
</dbReference>
<gene>
    <name evidence="1" type="ORF">BGE01nite_20300</name>
</gene>
<proteinExistence type="predicted"/>
<protein>
    <submittedName>
        <fullName evidence="1">Uncharacterized protein</fullName>
    </submittedName>
</protein>
<organism evidence="1 2">
    <name type="scientific">Brevifollis gellanilyticus</name>
    <dbReference type="NCBI Taxonomy" id="748831"/>
    <lineage>
        <taxon>Bacteria</taxon>
        <taxon>Pseudomonadati</taxon>
        <taxon>Verrucomicrobiota</taxon>
        <taxon>Verrucomicrobiia</taxon>
        <taxon>Verrucomicrobiales</taxon>
        <taxon>Verrucomicrobiaceae</taxon>
    </lineage>
</organism>
<dbReference type="RefSeq" id="WP_146850328.1">
    <property type="nucleotide sequence ID" value="NZ_BKAG01000011.1"/>
</dbReference>
<dbReference type="Proteomes" id="UP000321577">
    <property type="component" value="Unassembled WGS sequence"/>
</dbReference>
<evidence type="ECO:0000313" key="2">
    <source>
        <dbReference type="Proteomes" id="UP000321577"/>
    </source>
</evidence>